<dbReference type="InterPro" id="IPR020806">
    <property type="entry name" value="PKS_PP-bd"/>
</dbReference>
<proteinExistence type="predicted"/>
<evidence type="ECO:0000259" key="3">
    <source>
        <dbReference type="PROSITE" id="PS50075"/>
    </source>
</evidence>
<dbReference type="SUPFAM" id="SSF47336">
    <property type="entry name" value="ACP-like"/>
    <property type="match status" value="1"/>
</dbReference>
<reference evidence="4 5" key="1">
    <citation type="submission" date="2020-03" db="EMBL/GenBank/DDBJ databases">
        <title>WGS of actinomycetes isolated from Thailand.</title>
        <authorList>
            <person name="Thawai C."/>
        </authorList>
    </citation>
    <scope>NUCLEOTIDE SEQUENCE [LARGE SCALE GENOMIC DNA]</scope>
    <source>
        <strain evidence="4 5">NBRC 13905</strain>
    </source>
</reference>
<sequence>MARMTLDDLRTLLIACAGADEGSDLSGDILDTPFEDLGYDSLALMETAARIERDYGVTLSDEQVTDGLTPRILLALVNEALAVG</sequence>
<keyword evidence="1" id="KW-0596">Phosphopantetheine</keyword>
<evidence type="ECO:0000313" key="5">
    <source>
        <dbReference type="Proteomes" id="UP000635996"/>
    </source>
</evidence>
<protein>
    <submittedName>
        <fullName evidence="4">Acyl carrier protein</fullName>
    </submittedName>
</protein>
<keyword evidence="2" id="KW-0597">Phosphoprotein</keyword>
<dbReference type="Gene3D" id="1.10.1200.10">
    <property type="entry name" value="ACP-like"/>
    <property type="match status" value="1"/>
</dbReference>
<feature type="domain" description="Carrier" evidence="3">
    <location>
        <begin position="3"/>
        <end position="81"/>
    </location>
</feature>
<dbReference type="PROSITE" id="PS50075">
    <property type="entry name" value="CARRIER"/>
    <property type="match status" value="1"/>
</dbReference>
<evidence type="ECO:0000256" key="1">
    <source>
        <dbReference type="ARBA" id="ARBA00022450"/>
    </source>
</evidence>
<evidence type="ECO:0000256" key="2">
    <source>
        <dbReference type="ARBA" id="ARBA00022553"/>
    </source>
</evidence>
<dbReference type="InterPro" id="IPR009081">
    <property type="entry name" value="PP-bd_ACP"/>
</dbReference>
<dbReference type="SMART" id="SM00823">
    <property type="entry name" value="PKS_PP"/>
    <property type="match status" value="1"/>
</dbReference>
<dbReference type="RefSeq" id="WP_168132041.1">
    <property type="nucleotide sequence ID" value="NZ_BMVZ01000021.1"/>
</dbReference>
<gene>
    <name evidence="4" type="ORF">HCJ95_19360</name>
</gene>
<dbReference type="Pfam" id="PF00550">
    <property type="entry name" value="PP-binding"/>
    <property type="match status" value="1"/>
</dbReference>
<evidence type="ECO:0000313" key="4">
    <source>
        <dbReference type="EMBL" id="NJP16377.1"/>
    </source>
</evidence>
<dbReference type="PROSITE" id="PS00012">
    <property type="entry name" value="PHOSPHOPANTETHEINE"/>
    <property type="match status" value="1"/>
</dbReference>
<keyword evidence="5" id="KW-1185">Reference proteome</keyword>
<dbReference type="Proteomes" id="UP000635996">
    <property type="component" value="Unassembled WGS sequence"/>
</dbReference>
<accession>A0ABX0YUR9</accession>
<dbReference type="EMBL" id="JAATEL010000021">
    <property type="protein sequence ID" value="NJP16377.1"/>
    <property type="molecule type" value="Genomic_DNA"/>
</dbReference>
<dbReference type="InterPro" id="IPR036736">
    <property type="entry name" value="ACP-like_sf"/>
</dbReference>
<dbReference type="InterPro" id="IPR006162">
    <property type="entry name" value="Ppantetheine_attach_site"/>
</dbReference>
<name>A0ABX0YUR9_STRTL</name>
<organism evidence="4 5">
    <name type="scientific">Streptomyces thermoviolaceus subsp. thermoviolaceus</name>
    <dbReference type="NCBI Taxonomy" id="66860"/>
    <lineage>
        <taxon>Bacteria</taxon>
        <taxon>Bacillati</taxon>
        <taxon>Actinomycetota</taxon>
        <taxon>Actinomycetes</taxon>
        <taxon>Kitasatosporales</taxon>
        <taxon>Streptomycetaceae</taxon>
        <taxon>Streptomyces</taxon>
    </lineage>
</organism>
<comment type="caution">
    <text evidence="4">The sequence shown here is derived from an EMBL/GenBank/DDBJ whole genome shotgun (WGS) entry which is preliminary data.</text>
</comment>